<feature type="transmembrane region" description="Helical" evidence="8">
    <location>
        <begin position="442"/>
        <end position="468"/>
    </location>
</feature>
<comment type="caution">
    <text evidence="10">The sequence shown here is derived from an EMBL/GenBank/DDBJ whole genome shotgun (WGS) entry which is preliminary data.</text>
</comment>
<comment type="subcellular location">
    <subcellularLocation>
        <location evidence="1">Membrane</location>
        <topology evidence="1">Multi-pass membrane protein</topology>
    </subcellularLocation>
</comment>
<dbReference type="Pfam" id="PF00023">
    <property type="entry name" value="Ank"/>
    <property type="match status" value="1"/>
</dbReference>
<dbReference type="InterPro" id="IPR026961">
    <property type="entry name" value="PGG_dom"/>
</dbReference>
<dbReference type="InterPro" id="IPR002110">
    <property type="entry name" value="Ankyrin_rpt"/>
</dbReference>
<feature type="transmembrane region" description="Helical" evidence="8">
    <location>
        <begin position="480"/>
        <end position="505"/>
    </location>
</feature>
<dbReference type="EMBL" id="JAFEMO010000015">
    <property type="protein sequence ID" value="KAH7544310.1"/>
    <property type="molecule type" value="Genomic_DNA"/>
</dbReference>
<dbReference type="PANTHER" id="PTHR24186:SF46">
    <property type="entry name" value="PROTEIN ACCELERATED CELL DEATH 6-LIKE"/>
    <property type="match status" value="1"/>
</dbReference>
<evidence type="ECO:0000256" key="7">
    <source>
        <dbReference type="PROSITE-ProRule" id="PRU00023"/>
    </source>
</evidence>
<dbReference type="Proteomes" id="UP000827721">
    <property type="component" value="Unassembled WGS sequence"/>
</dbReference>
<evidence type="ECO:0000256" key="6">
    <source>
        <dbReference type="ARBA" id="ARBA00023136"/>
    </source>
</evidence>
<keyword evidence="5 7" id="KW-0040">ANK repeat</keyword>
<dbReference type="SUPFAM" id="SSF48403">
    <property type="entry name" value="Ankyrin repeat"/>
    <property type="match status" value="1"/>
</dbReference>
<dbReference type="Pfam" id="PF12796">
    <property type="entry name" value="Ank_2"/>
    <property type="match status" value="2"/>
</dbReference>
<dbReference type="InterPro" id="IPR036770">
    <property type="entry name" value="Ankyrin_rpt-contain_sf"/>
</dbReference>
<evidence type="ECO:0000256" key="8">
    <source>
        <dbReference type="SAM" id="Phobius"/>
    </source>
</evidence>
<feature type="transmembrane region" description="Helical" evidence="8">
    <location>
        <begin position="525"/>
        <end position="547"/>
    </location>
</feature>
<evidence type="ECO:0000259" key="9">
    <source>
        <dbReference type="Pfam" id="PF13962"/>
    </source>
</evidence>
<name>A0ABQ8H283_9ROSI</name>
<feature type="repeat" description="ANK" evidence="7">
    <location>
        <begin position="219"/>
        <end position="241"/>
    </location>
</feature>
<keyword evidence="6 8" id="KW-0472">Membrane</keyword>
<keyword evidence="2 8" id="KW-0812">Transmembrane</keyword>
<evidence type="ECO:0000256" key="3">
    <source>
        <dbReference type="ARBA" id="ARBA00022737"/>
    </source>
</evidence>
<evidence type="ECO:0000313" key="10">
    <source>
        <dbReference type="EMBL" id="KAH7544310.1"/>
    </source>
</evidence>
<organism evidence="10 11">
    <name type="scientific">Xanthoceras sorbifolium</name>
    <dbReference type="NCBI Taxonomy" id="99658"/>
    <lineage>
        <taxon>Eukaryota</taxon>
        <taxon>Viridiplantae</taxon>
        <taxon>Streptophyta</taxon>
        <taxon>Embryophyta</taxon>
        <taxon>Tracheophyta</taxon>
        <taxon>Spermatophyta</taxon>
        <taxon>Magnoliopsida</taxon>
        <taxon>eudicotyledons</taxon>
        <taxon>Gunneridae</taxon>
        <taxon>Pentapetalae</taxon>
        <taxon>rosids</taxon>
        <taxon>malvids</taxon>
        <taxon>Sapindales</taxon>
        <taxon>Sapindaceae</taxon>
        <taxon>Xanthoceroideae</taxon>
        <taxon>Xanthoceras</taxon>
    </lineage>
</organism>
<protein>
    <recommendedName>
        <fullName evidence="9">PGG domain-containing protein</fullName>
    </recommendedName>
</protein>
<proteinExistence type="predicted"/>
<feature type="domain" description="PGG" evidence="9">
    <location>
        <begin position="388"/>
        <end position="505"/>
    </location>
</feature>
<feature type="repeat" description="ANK" evidence="7">
    <location>
        <begin position="82"/>
        <end position="103"/>
    </location>
</feature>
<dbReference type="PROSITE" id="PS50297">
    <property type="entry name" value="ANK_REP_REGION"/>
    <property type="match status" value="2"/>
</dbReference>
<evidence type="ECO:0000313" key="11">
    <source>
        <dbReference type="Proteomes" id="UP000827721"/>
    </source>
</evidence>
<gene>
    <name evidence="10" type="ORF">JRO89_XS15G0146400</name>
</gene>
<evidence type="ECO:0000256" key="1">
    <source>
        <dbReference type="ARBA" id="ARBA00004141"/>
    </source>
</evidence>
<keyword evidence="3" id="KW-0677">Repeat</keyword>
<evidence type="ECO:0000256" key="2">
    <source>
        <dbReference type="ARBA" id="ARBA00022692"/>
    </source>
</evidence>
<dbReference type="PANTHER" id="PTHR24186">
    <property type="entry name" value="PROTEIN PHOSPHATASE 1 REGULATORY SUBUNIT"/>
    <property type="match status" value="1"/>
</dbReference>
<keyword evidence="4 8" id="KW-1133">Transmembrane helix</keyword>
<reference evidence="10 11" key="1">
    <citation type="submission" date="2021-02" db="EMBL/GenBank/DDBJ databases">
        <title>Plant Genome Project.</title>
        <authorList>
            <person name="Zhang R.-G."/>
        </authorList>
    </citation>
    <scope>NUCLEOTIDE SEQUENCE [LARGE SCALE GENOMIC DNA]</scope>
    <source>
        <tissue evidence="10">Leaves</tissue>
    </source>
</reference>
<keyword evidence="11" id="KW-1185">Reference proteome</keyword>
<dbReference type="Gene3D" id="1.25.40.20">
    <property type="entry name" value="Ankyrin repeat-containing domain"/>
    <property type="match status" value="1"/>
</dbReference>
<evidence type="ECO:0000256" key="4">
    <source>
        <dbReference type="ARBA" id="ARBA00022989"/>
    </source>
</evidence>
<sequence length="548" mass="61420">MSKDLLNTRSSMDLEFLRALKCGNNGGRIMELAKEKPDVFSGRSSQAATGHLNVVKLFGEKAMSTNDETGRKNSLMRMQDNEGSTALHIAVKYGHSQVVEELITSVDPEPILFINRAGQSPLSIAIDEKWTDIACWIIRKNSNSLNYEGSNQLTLLNSAVIRHNFDVMIEILSAKKEPVSKVDTHQRNVLHYAAASGHVRISGRLLKEDVSFAYECDENDHTPLHLATKNGRFLVTKLLVKDYPNAIEMLDNNKRNILHLAARHRRNDIALFILNLPEKDDLLNAADKDGNTPLHLAAMYFYNRMVSILSGHRKLNIEATNHEQQTALAIAQSSKIKATQNKRYLTLRAMNKAYKNRGPDPEGIIATVCLDEKMGTTAVRNEQDEIEKAKKLAEILLMLTTLVAAFTFTAALTIPADYRYKGSGSPQYKFFSFDLKYNGFDFEVFACSIAISSASCLSAAATICWLFWRLSHHHEYFMKVLPVTLVFTLIGLASMAVAFLSGLFLSLGVYIMQLHSTYILDKSVYLLQLHFTFSLLTCMITIIPELIS</sequence>
<dbReference type="Pfam" id="PF13962">
    <property type="entry name" value="PGG"/>
    <property type="match status" value="1"/>
</dbReference>
<feature type="transmembrane region" description="Helical" evidence="8">
    <location>
        <begin position="395"/>
        <end position="416"/>
    </location>
</feature>
<dbReference type="SMART" id="SM00248">
    <property type="entry name" value="ANK"/>
    <property type="match status" value="7"/>
</dbReference>
<dbReference type="PROSITE" id="PS50088">
    <property type="entry name" value="ANK_REPEAT"/>
    <property type="match status" value="2"/>
</dbReference>
<accession>A0ABQ8H283</accession>
<evidence type="ECO:0000256" key="5">
    <source>
        <dbReference type="ARBA" id="ARBA00023043"/>
    </source>
</evidence>